<accession>A0A5M6CQ58</accession>
<dbReference type="PROSITE" id="PS51819">
    <property type="entry name" value="VOC"/>
    <property type="match status" value="1"/>
</dbReference>
<keyword evidence="3" id="KW-1185">Reference proteome</keyword>
<dbReference type="EMBL" id="VWSH01000001">
    <property type="protein sequence ID" value="KAA5537103.1"/>
    <property type="molecule type" value="Genomic_DNA"/>
</dbReference>
<gene>
    <name evidence="2" type="ORF">F0919_05360</name>
</gene>
<keyword evidence="2" id="KW-0560">Oxidoreductase</keyword>
<dbReference type="InterPro" id="IPR029068">
    <property type="entry name" value="Glyas_Bleomycin-R_OHBP_Dase"/>
</dbReference>
<evidence type="ECO:0000313" key="3">
    <source>
        <dbReference type="Proteomes" id="UP000323632"/>
    </source>
</evidence>
<evidence type="ECO:0000313" key="2">
    <source>
        <dbReference type="EMBL" id="KAA5537103.1"/>
    </source>
</evidence>
<evidence type="ECO:0000259" key="1">
    <source>
        <dbReference type="PROSITE" id="PS51819"/>
    </source>
</evidence>
<dbReference type="PANTHER" id="PTHR36503">
    <property type="entry name" value="BLR2520 PROTEIN"/>
    <property type="match status" value="1"/>
</dbReference>
<dbReference type="PANTHER" id="PTHR36503:SF2">
    <property type="entry name" value="BLR2408 PROTEIN"/>
    <property type="match status" value="1"/>
</dbReference>
<reference evidence="2 3" key="1">
    <citation type="submission" date="2019-09" db="EMBL/GenBank/DDBJ databases">
        <title>Genome sequence and assembly of Taibaiella sp.</title>
        <authorList>
            <person name="Chhetri G."/>
        </authorList>
    </citation>
    <scope>NUCLEOTIDE SEQUENCE [LARGE SCALE GENOMIC DNA]</scope>
    <source>
        <strain evidence="2 3">KVB11</strain>
    </source>
</reference>
<name>A0A5M6CQ58_9BACT</name>
<dbReference type="InterPro" id="IPR037523">
    <property type="entry name" value="VOC_core"/>
</dbReference>
<dbReference type="Proteomes" id="UP000323632">
    <property type="component" value="Unassembled WGS sequence"/>
</dbReference>
<protein>
    <submittedName>
        <fullName evidence="2">Glyoxalase/bleomycin resistance/extradiol dioxygenase family protein</fullName>
    </submittedName>
</protein>
<dbReference type="SUPFAM" id="SSF54593">
    <property type="entry name" value="Glyoxalase/Bleomycin resistance protein/Dihydroxybiphenyl dioxygenase"/>
    <property type="match status" value="1"/>
</dbReference>
<sequence>MKPKIFINLPVADLKKSMDFYTQIGFSVNPQFTDETAAAMVFSDEIFVMLLTHEKFSMFTTKPISNAGQHASAIFALEVESPEKMNKMVDSALAAGGREPLEGKDYGFMQQRSMEDPDGHLWEVLFMDMSKFPQQ</sequence>
<dbReference type="InterPro" id="IPR004360">
    <property type="entry name" value="Glyas_Fos-R_dOase_dom"/>
</dbReference>
<dbReference type="RefSeq" id="WP_150031679.1">
    <property type="nucleotide sequence ID" value="NZ_VWSH01000001.1"/>
</dbReference>
<feature type="domain" description="VOC" evidence="1">
    <location>
        <begin position="3"/>
        <end position="127"/>
    </location>
</feature>
<dbReference type="Pfam" id="PF00903">
    <property type="entry name" value="Glyoxalase"/>
    <property type="match status" value="1"/>
</dbReference>
<organism evidence="2 3">
    <name type="scientific">Taibaiella lutea</name>
    <dbReference type="NCBI Taxonomy" id="2608001"/>
    <lineage>
        <taxon>Bacteria</taxon>
        <taxon>Pseudomonadati</taxon>
        <taxon>Bacteroidota</taxon>
        <taxon>Chitinophagia</taxon>
        <taxon>Chitinophagales</taxon>
        <taxon>Chitinophagaceae</taxon>
        <taxon>Taibaiella</taxon>
    </lineage>
</organism>
<dbReference type="AlphaFoldDB" id="A0A5M6CQ58"/>
<comment type="caution">
    <text evidence="2">The sequence shown here is derived from an EMBL/GenBank/DDBJ whole genome shotgun (WGS) entry which is preliminary data.</text>
</comment>
<proteinExistence type="predicted"/>
<dbReference type="Gene3D" id="3.10.180.10">
    <property type="entry name" value="2,3-Dihydroxybiphenyl 1,2-Dioxygenase, domain 1"/>
    <property type="match status" value="1"/>
</dbReference>
<dbReference type="GO" id="GO:0051213">
    <property type="term" value="F:dioxygenase activity"/>
    <property type="evidence" value="ECO:0007669"/>
    <property type="project" value="UniProtKB-KW"/>
</dbReference>
<keyword evidence="2" id="KW-0223">Dioxygenase</keyword>